<organism evidence="1 2">
    <name type="scientific">Labrys monachus</name>
    <dbReference type="NCBI Taxonomy" id="217067"/>
    <lineage>
        <taxon>Bacteria</taxon>
        <taxon>Pseudomonadati</taxon>
        <taxon>Pseudomonadota</taxon>
        <taxon>Alphaproteobacteria</taxon>
        <taxon>Hyphomicrobiales</taxon>
        <taxon>Xanthobacteraceae</taxon>
        <taxon>Labrys</taxon>
    </lineage>
</organism>
<evidence type="ECO:0000313" key="1">
    <source>
        <dbReference type="EMBL" id="MDQ0393606.1"/>
    </source>
</evidence>
<accession>A0ABU0FGF5</accession>
<sequence length="33" mass="3818">MRMGGRQIHLQEIAIRHRERVSSVGDAMASLRR</sequence>
<name>A0ABU0FGF5_9HYPH</name>
<protein>
    <submittedName>
        <fullName evidence="1">Uncharacterized protein</fullName>
    </submittedName>
</protein>
<proteinExistence type="predicted"/>
<evidence type="ECO:0000313" key="2">
    <source>
        <dbReference type="Proteomes" id="UP001237448"/>
    </source>
</evidence>
<keyword evidence="2" id="KW-1185">Reference proteome</keyword>
<comment type="caution">
    <text evidence="1">The sequence shown here is derived from an EMBL/GenBank/DDBJ whole genome shotgun (WGS) entry which is preliminary data.</text>
</comment>
<reference evidence="1 2" key="1">
    <citation type="submission" date="2023-07" db="EMBL/GenBank/DDBJ databases">
        <title>Genomic Encyclopedia of Type Strains, Phase IV (KMG-IV): sequencing the most valuable type-strain genomes for metagenomic binning, comparative biology and taxonomic classification.</title>
        <authorList>
            <person name="Goeker M."/>
        </authorList>
    </citation>
    <scope>NUCLEOTIDE SEQUENCE [LARGE SCALE GENOMIC DNA]</scope>
    <source>
        <strain evidence="1 2">DSM 5896</strain>
    </source>
</reference>
<dbReference type="Proteomes" id="UP001237448">
    <property type="component" value="Unassembled WGS sequence"/>
</dbReference>
<gene>
    <name evidence="1" type="ORF">J3R73_003398</name>
</gene>
<dbReference type="EMBL" id="JAUSVK010000001">
    <property type="protein sequence ID" value="MDQ0393606.1"/>
    <property type="molecule type" value="Genomic_DNA"/>
</dbReference>